<organism evidence="2">
    <name type="scientific">uncultured Poseidoniia archaeon</name>
    <dbReference type="NCBI Taxonomy" id="1697135"/>
    <lineage>
        <taxon>Archaea</taxon>
        <taxon>Methanobacteriati</taxon>
        <taxon>Thermoplasmatota</taxon>
        <taxon>Candidatus Poseidoniia</taxon>
        <taxon>environmental samples</taxon>
    </lineage>
</organism>
<reference evidence="2" key="1">
    <citation type="submission" date="2014-11" db="EMBL/GenBank/DDBJ databases">
        <authorList>
            <person name="Zhu J."/>
            <person name="Qi W."/>
            <person name="Song R."/>
        </authorList>
    </citation>
    <scope>NUCLEOTIDE SEQUENCE</scope>
</reference>
<dbReference type="EMBL" id="KP211923">
    <property type="protein sequence ID" value="ANV81112.1"/>
    <property type="molecule type" value="Genomic_DNA"/>
</dbReference>
<dbReference type="Pfam" id="PF08282">
    <property type="entry name" value="Hydrolase_3"/>
    <property type="match status" value="2"/>
</dbReference>
<dbReference type="GO" id="GO:0005829">
    <property type="term" value="C:cytosol"/>
    <property type="evidence" value="ECO:0007669"/>
    <property type="project" value="TreeGrafter"/>
</dbReference>
<keyword evidence="2" id="KW-0378">Hydrolase</keyword>
<dbReference type="InterPro" id="IPR023214">
    <property type="entry name" value="HAD_sf"/>
</dbReference>
<dbReference type="PANTHER" id="PTHR10000:SF8">
    <property type="entry name" value="HAD SUPERFAMILY HYDROLASE-LIKE, TYPE 3"/>
    <property type="match status" value="1"/>
</dbReference>
<dbReference type="SUPFAM" id="SSF56784">
    <property type="entry name" value="HAD-like"/>
    <property type="match status" value="1"/>
</dbReference>
<sequence>MSKLPEGDDWEMIVFDIDGTLLDFDGFQPELIPLIRKIEEMGITVSLASGRTLPNVTPIQQVLAVSGFVIGENGGMVWDTKAGFPIRCLADGKRAKDAAEWLATQIEGLDPKGIETNRWRETEWCLLDTENYKKMRDALKTSRWPDLQIVPTGFAVHITEKGLDKSSGLKVAFEQRGIDPKKVIAVGDASNDIPMFELCGFAVAVNNEFKGVAEAADHLTESKGTLGTIEFLEQFIMSRS</sequence>
<dbReference type="InterPro" id="IPR036412">
    <property type="entry name" value="HAD-like_sf"/>
</dbReference>
<protein>
    <recommendedName>
        <fullName evidence="1">Phosphoglycolate phosphatase</fullName>
        <ecNumber evidence="1">3.1.3.18</ecNumber>
    </recommendedName>
</protein>
<dbReference type="GO" id="GO:0000287">
    <property type="term" value="F:magnesium ion binding"/>
    <property type="evidence" value="ECO:0007669"/>
    <property type="project" value="TreeGrafter"/>
</dbReference>
<dbReference type="Gene3D" id="3.90.1070.10">
    <property type="match status" value="1"/>
</dbReference>
<dbReference type="Gene3D" id="3.40.50.1000">
    <property type="entry name" value="HAD superfamily/HAD-like"/>
    <property type="match status" value="1"/>
</dbReference>
<dbReference type="PANTHER" id="PTHR10000">
    <property type="entry name" value="PHOSPHOSERINE PHOSPHATASE"/>
    <property type="match status" value="1"/>
</dbReference>
<evidence type="ECO:0000313" key="2">
    <source>
        <dbReference type="EMBL" id="ANV81112.1"/>
    </source>
</evidence>
<accession>A0A1B1TFS5</accession>
<dbReference type="GO" id="GO:0008967">
    <property type="term" value="F:phosphoglycolate phosphatase activity"/>
    <property type="evidence" value="ECO:0007669"/>
    <property type="project" value="UniProtKB-UniRule"/>
</dbReference>
<evidence type="ECO:0000256" key="1">
    <source>
        <dbReference type="NCBIfam" id="TIGR01487"/>
    </source>
</evidence>
<name>A0A1B1TFS5_9ARCH</name>
<dbReference type="NCBIfam" id="TIGR01484">
    <property type="entry name" value="HAD-SF-IIB"/>
    <property type="match status" value="1"/>
</dbReference>
<proteinExistence type="predicted"/>
<dbReference type="InterPro" id="IPR006379">
    <property type="entry name" value="HAD-SF_hydro_IIB"/>
</dbReference>
<dbReference type="NCBIfam" id="TIGR01487">
    <property type="entry name" value="Pglycolate_arch"/>
    <property type="match status" value="1"/>
</dbReference>
<dbReference type="AlphaFoldDB" id="A0A1B1TFS5"/>
<dbReference type="EC" id="3.1.3.18" evidence="1"/>
<reference evidence="2" key="2">
    <citation type="journal article" date="2015" name="ISME J.">
        <title>A new class of marine Euryarchaeota group II from the Mediterranean deep chlorophyll maximum.</title>
        <authorList>
            <person name="Martin-Cuadrado A.B."/>
            <person name="Garcia-Heredia I."/>
            <person name="Molto A.G."/>
            <person name="Lopez-Ubeda R."/>
            <person name="Kimes N."/>
            <person name="Lopez-Garcia P."/>
            <person name="Moreira D."/>
            <person name="Rodriguez-Valera F."/>
        </authorList>
    </citation>
    <scope>NUCLEOTIDE SEQUENCE</scope>
</reference>